<evidence type="ECO:0000256" key="5">
    <source>
        <dbReference type="ARBA" id="ARBA00022777"/>
    </source>
</evidence>
<keyword evidence="4" id="KW-0808">Transferase</keyword>
<keyword evidence="10" id="KW-1185">Reference proteome</keyword>
<keyword evidence="5" id="KW-0418">Kinase</keyword>
<feature type="transmembrane region" description="Helical" evidence="7">
    <location>
        <begin position="136"/>
        <end position="158"/>
    </location>
</feature>
<dbReference type="CDD" id="cd00082">
    <property type="entry name" value="HisKA"/>
    <property type="match status" value="1"/>
</dbReference>
<dbReference type="Pfam" id="PF00512">
    <property type="entry name" value="HisKA"/>
    <property type="match status" value="1"/>
</dbReference>
<keyword evidence="7" id="KW-0472">Membrane</keyword>
<dbReference type="InterPro" id="IPR003661">
    <property type="entry name" value="HisK_dim/P_dom"/>
</dbReference>
<dbReference type="InterPro" id="IPR036097">
    <property type="entry name" value="HisK_dim/P_sf"/>
</dbReference>
<keyword evidence="7" id="KW-1133">Transmembrane helix</keyword>
<proteinExistence type="predicted"/>
<dbReference type="OrthoDB" id="9121563at2"/>
<dbReference type="PANTHER" id="PTHR45436:SF16">
    <property type="entry name" value="HISTIDINE KINASE"/>
    <property type="match status" value="1"/>
</dbReference>
<dbReference type="AlphaFoldDB" id="A0A4U5JM62"/>
<comment type="catalytic activity">
    <reaction evidence="1">
        <text>ATP + protein L-histidine = ADP + protein N-phospho-L-histidine.</text>
        <dbReference type="EC" id="2.7.13.3"/>
    </reaction>
</comment>
<dbReference type="EMBL" id="SZUA01000003">
    <property type="protein sequence ID" value="TKR29621.1"/>
    <property type="molecule type" value="Genomic_DNA"/>
</dbReference>
<protein>
    <recommendedName>
        <fullName evidence="2">histidine kinase</fullName>
        <ecNumber evidence="2">2.7.13.3</ecNumber>
    </recommendedName>
</protein>
<dbReference type="InterPro" id="IPR050428">
    <property type="entry name" value="TCS_sensor_his_kinase"/>
</dbReference>
<evidence type="ECO:0000256" key="3">
    <source>
        <dbReference type="ARBA" id="ARBA00022553"/>
    </source>
</evidence>
<organism evidence="9 10">
    <name type="scientific">Luteimonas gilva</name>
    <dbReference type="NCBI Taxonomy" id="2572684"/>
    <lineage>
        <taxon>Bacteria</taxon>
        <taxon>Pseudomonadati</taxon>
        <taxon>Pseudomonadota</taxon>
        <taxon>Gammaproteobacteria</taxon>
        <taxon>Lysobacterales</taxon>
        <taxon>Lysobacteraceae</taxon>
        <taxon>Luteimonas</taxon>
    </lineage>
</organism>
<evidence type="ECO:0000313" key="10">
    <source>
        <dbReference type="Proteomes" id="UP000308707"/>
    </source>
</evidence>
<comment type="caution">
    <text evidence="9">The sequence shown here is derived from an EMBL/GenBank/DDBJ whole genome shotgun (WGS) entry which is preliminary data.</text>
</comment>
<evidence type="ECO:0000256" key="1">
    <source>
        <dbReference type="ARBA" id="ARBA00000085"/>
    </source>
</evidence>
<dbReference type="Gene3D" id="6.10.340.10">
    <property type="match status" value="1"/>
</dbReference>
<evidence type="ECO:0000256" key="2">
    <source>
        <dbReference type="ARBA" id="ARBA00012438"/>
    </source>
</evidence>
<dbReference type="GO" id="GO:0005886">
    <property type="term" value="C:plasma membrane"/>
    <property type="evidence" value="ECO:0007669"/>
    <property type="project" value="TreeGrafter"/>
</dbReference>
<name>A0A4U5JM62_9GAMM</name>
<accession>A0A4U5JM62</accession>
<keyword evidence="6" id="KW-0902">Two-component regulatory system</keyword>
<evidence type="ECO:0000256" key="4">
    <source>
        <dbReference type="ARBA" id="ARBA00022679"/>
    </source>
</evidence>
<dbReference type="Gene3D" id="1.10.287.130">
    <property type="match status" value="1"/>
</dbReference>
<keyword evidence="7" id="KW-0812">Transmembrane</keyword>
<dbReference type="SMART" id="SM00388">
    <property type="entry name" value="HisKA"/>
    <property type="match status" value="1"/>
</dbReference>
<dbReference type="InterPro" id="IPR003660">
    <property type="entry name" value="HAMP_dom"/>
</dbReference>
<feature type="domain" description="HAMP" evidence="8">
    <location>
        <begin position="160"/>
        <end position="213"/>
    </location>
</feature>
<dbReference type="PANTHER" id="PTHR45436">
    <property type="entry name" value="SENSOR HISTIDINE KINASE YKOH"/>
    <property type="match status" value="1"/>
</dbReference>
<evidence type="ECO:0000313" key="9">
    <source>
        <dbReference type="EMBL" id="TKR29621.1"/>
    </source>
</evidence>
<dbReference type="SUPFAM" id="SSF47384">
    <property type="entry name" value="Homodimeric domain of signal transducing histidine kinase"/>
    <property type="match status" value="1"/>
</dbReference>
<evidence type="ECO:0000259" key="8">
    <source>
        <dbReference type="PROSITE" id="PS50885"/>
    </source>
</evidence>
<keyword evidence="3" id="KW-0597">Phosphoprotein</keyword>
<dbReference type="PROSITE" id="PS50885">
    <property type="entry name" value="HAMP"/>
    <property type="match status" value="1"/>
</dbReference>
<dbReference type="Proteomes" id="UP000308707">
    <property type="component" value="Unassembled WGS sequence"/>
</dbReference>
<gene>
    <name evidence="9" type="ORF">FCE95_15980</name>
</gene>
<reference evidence="9 10" key="1">
    <citation type="submission" date="2019-04" db="EMBL/GenBank/DDBJ databases">
        <title>Reference strain of H23.</title>
        <authorList>
            <person name="Luo X."/>
        </authorList>
    </citation>
    <scope>NUCLEOTIDE SEQUENCE [LARGE SCALE GENOMIC DNA]</scope>
    <source>
        <strain evidence="9 10">H23</strain>
    </source>
</reference>
<feature type="transmembrane region" description="Helical" evidence="7">
    <location>
        <begin position="12"/>
        <end position="34"/>
    </location>
</feature>
<dbReference type="GO" id="GO:0000155">
    <property type="term" value="F:phosphorelay sensor kinase activity"/>
    <property type="evidence" value="ECO:0007669"/>
    <property type="project" value="InterPro"/>
</dbReference>
<evidence type="ECO:0000256" key="7">
    <source>
        <dbReference type="SAM" id="Phobius"/>
    </source>
</evidence>
<evidence type="ECO:0000256" key="6">
    <source>
        <dbReference type="ARBA" id="ARBA00023012"/>
    </source>
</evidence>
<sequence length="413" mass="44856">MTFAANLPLRRRVLIACTVLGLMLSLMFAAAVVYTADRYEAILIEEVLRGQAEDYSLRLVADPALPLPQTHRLSGYRRDLSGRSDIPVVYAGLSPGFHESESEDVDGIHVGVFDTDVGRLVFVMDLRDIEQLEQALAWFLAGMVVFGTALAGWLGWVFSAGTVAPVARLAKAVDALPTQPQPTALAESVSHDELGRLASAIDRYQARLVEADANERIFFADASHELRTPVAVVRGTAEVLLDGSQTDAGTRLRLRRLDRGMQELTDLLDVLLGLARRREPVPEVLDARELLQEAVSASAAADAQAPPVSIDAAGSLRLPRHESLLLLRGLIRRILPPEEPGRLAMRLDGAELSLAFVGEGARPAPVAAPPSQRGDRGYALTLTGRLAERLGWHWEQTGERALSIRLPQDAMVA</sequence>
<dbReference type="RefSeq" id="WP_137268024.1">
    <property type="nucleotide sequence ID" value="NZ_SZUA01000003.1"/>
</dbReference>
<dbReference type="EC" id="2.7.13.3" evidence="2"/>